<keyword evidence="2" id="KW-1185">Reference proteome</keyword>
<evidence type="ECO:0000313" key="1">
    <source>
        <dbReference type="EMBL" id="KAK1388109.1"/>
    </source>
</evidence>
<evidence type="ECO:0000313" key="2">
    <source>
        <dbReference type="Proteomes" id="UP001237642"/>
    </source>
</evidence>
<comment type="caution">
    <text evidence="1">The sequence shown here is derived from an EMBL/GenBank/DDBJ whole genome shotgun (WGS) entry which is preliminary data.</text>
</comment>
<accession>A0AAD8IN77</accession>
<dbReference type="Proteomes" id="UP001237642">
    <property type="component" value="Unassembled WGS sequence"/>
</dbReference>
<dbReference type="AlphaFoldDB" id="A0AAD8IN77"/>
<gene>
    <name evidence="1" type="ORF">POM88_016287</name>
</gene>
<reference evidence="1" key="2">
    <citation type="submission" date="2023-05" db="EMBL/GenBank/DDBJ databases">
        <authorList>
            <person name="Schelkunov M.I."/>
        </authorList>
    </citation>
    <scope>NUCLEOTIDE SEQUENCE</scope>
    <source>
        <strain evidence="1">Hsosn_3</strain>
        <tissue evidence="1">Leaf</tissue>
    </source>
</reference>
<reference evidence="1" key="1">
    <citation type="submission" date="2023-02" db="EMBL/GenBank/DDBJ databases">
        <title>Genome of toxic invasive species Heracleum sosnowskyi carries increased number of genes despite the absence of recent whole-genome duplications.</title>
        <authorList>
            <person name="Schelkunov M."/>
            <person name="Shtratnikova V."/>
            <person name="Makarenko M."/>
            <person name="Klepikova A."/>
            <person name="Omelchenko D."/>
            <person name="Novikova G."/>
            <person name="Obukhova E."/>
            <person name="Bogdanov V."/>
            <person name="Penin A."/>
            <person name="Logacheva M."/>
        </authorList>
    </citation>
    <scope>NUCLEOTIDE SEQUENCE</scope>
    <source>
        <strain evidence="1">Hsosn_3</strain>
        <tissue evidence="1">Leaf</tissue>
    </source>
</reference>
<protein>
    <submittedName>
        <fullName evidence="1">Uncharacterized protein</fullName>
    </submittedName>
</protein>
<name>A0AAD8IN77_9APIA</name>
<organism evidence="1 2">
    <name type="scientific">Heracleum sosnowskyi</name>
    <dbReference type="NCBI Taxonomy" id="360622"/>
    <lineage>
        <taxon>Eukaryota</taxon>
        <taxon>Viridiplantae</taxon>
        <taxon>Streptophyta</taxon>
        <taxon>Embryophyta</taxon>
        <taxon>Tracheophyta</taxon>
        <taxon>Spermatophyta</taxon>
        <taxon>Magnoliopsida</taxon>
        <taxon>eudicotyledons</taxon>
        <taxon>Gunneridae</taxon>
        <taxon>Pentapetalae</taxon>
        <taxon>asterids</taxon>
        <taxon>campanulids</taxon>
        <taxon>Apiales</taxon>
        <taxon>Apiaceae</taxon>
        <taxon>Apioideae</taxon>
        <taxon>apioid superclade</taxon>
        <taxon>Tordylieae</taxon>
        <taxon>Tordyliinae</taxon>
        <taxon>Heracleum</taxon>
    </lineage>
</organism>
<sequence length="147" mass="16659">MQDTPHSIDIYRNPPFPDEDFTRDIRPYALRAPPSLFDEVQSKVPSDASSRSLWETDEDESLATKDLEDVGHIVDLCNYDYIPELSDGEAYKPPSQPMLEGVMYLKGRNKIREGATLCCKDLPTSLKKDTLAKADEQYQVEGHIILP</sequence>
<dbReference type="EMBL" id="JAUIZM010000004">
    <property type="protein sequence ID" value="KAK1388109.1"/>
    <property type="molecule type" value="Genomic_DNA"/>
</dbReference>
<proteinExistence type="predicted"/>